<comment type="caution">
    <text evidence="6">The sequence shown here is derived from an EMBL/GenBank/DDBJ whole genome shotgun (WGS) entry which is preliminary data.</text>
</comment>
<evidence type="ECO:0000256" key="1">
    <source>
        <dbReference type="ARBA" id="ARBA00010838"/>
    </source>
</evidence>
<evidence type="ECO:0000256" key="4">
    <source>
        <dbReference type="RuleBase" id="RU003690"/>
    </source>
</evidence>
<sequence length="514" mass="57652">MATSSCRLGSNRLVLSFFLVGVFSFAGSTGHAKDYDLSLFNRTTLPSDFLFGAASAAYQYEGAAFEDGKGPSIWDNFTHKYPEKILDGSNGDVADDFYHRYKKDVKLMKLVGLDAFRMSISWPRILPHGKLSGGVNKKGIAFYNNVFDELIAKGITPYVTLFHWDVPQALEDEYTGFLSPLIIDDFRDFADLCYKEFGDRVKHWITLNEPFTFASGGYDIGIVGQLAPGRCSPWLNCTQGNSATEPYLAAHHLLLSHAAAVKLYKDKYQATQKGEIGITLVTHWMVPNSNSRQDVEAAQRALDFIYGWFADPVFTGDYPKSMRSLVKNRLPRFTDEQSAMLKGSLDFLGVNYYTGNYASHIASRNGRVVSSTDMMVQLSTQRNGRHIGALTGVSIFDVYPKGLHDLLVYTKAKYNNPKIYITETGLGDQDNGLKNGTNDPQRIDFYNGHLKAVGRAIKQGVNVKGLFAWTFMDTFEWGSGYTLRFGLYYVDYKNGQKRIPKRSALWLGKSIRKN</sequence>
<dbReference type="FunFam" id="3.20.20.80:FF:000020">
    <property type="entry name" value="Beta-glucosidase 12"/>
    <property type="match status" value="1"/>
</dbReference>
<organism evidence="6 7">
    <name type="scientific">Penstemon smallii</name>
    <dbReference type="NCBI Taxonomy" id="265156"/>
    <lineage>
        <taxon>Eukaryota</taxon>
        <taxon>Viridiplantae</taxon>
        <taxon>Streptophyta</taxon>
        <taxon>Embryophyta</taxon>
        <taxon>Tracheophyta</taxon>
        <taxon>Spermatophyta</taxon>
        <taxon>Magnoliopsida</taxon>
        <taxon>eudicotyledons</taxon>
        <taxon>Gunneridae</taxon>
        <taxon>Pentapetalae</taxon>
        <taxon>asterids</taxon>
        <taxon>lamiids</taxon>
        <taxon>Lamiales</taxon>
        <taxon>Plantaginaceae</taxon>
        <taxon>Cheloneae</taxon>
        <taxon>Penstemon</taxon>
    </lineage>
</organism>
<dbReference type="AlphaFoldDB" id="A0ABD3T7J2"/>
<feature type="signal peptide" evidence="5">
    <location>
        <begin position="1"/>
        <end position="32"/>
    </location>
</feature>
<dbReference type="PANTHER" id="PTHR10353:SF318">
    <property type="entry name" value="BETA-GLUCOSIDASE 31-RELATED"/>
    <property type="match status" value="1"/>
</dbReference>
<comment type="similarity">
    <text evidence="1 4">Belongs to the glycosyl hydrolase 1 family.</text>
</comment>
<name>A0ABD3T7J2_9LAMI</name>
<evidence type="ECO:0000256" key="5">
    <source>
        <dbReference type="SAM" id="SignalP"/>
    </source>
</evidence>
<proteinExistence type="inferred from homology"/>
<dbReference type="InterPro" id="IPR017853">
    <property type="entry name" value="GH"/>
</dbReference>
<evidence type="ECO:0000313" key="7">
    <source>
        <dbReference type="Proteomes" id="UP001634393"/>
    </source>
</evidence>
<reference evidence="6 7" key="1">
    <citation type="submission" date="2024-12" db="EMBL/GenBank/DDBJ databases">
        <title>The unique morphological basis and parallel evolutionary history of personate flowers in Penstemon.</title>
        <authorList>
            <person name="Depatie T.H."/>
            <person name="Wessinger C.A."/>
        </authorList>
    </citation>
    <scope>NUCLEOTIDE SEQUENCE [LARGE SCALE GENOMIC DNA]</scope>
    <source>
        <strain evidence="6">WTNN_2</strain>
        <tissue evidence="6">Leaf</tissue>
    </source>
</reference>
<dbReference type="Proteomes" id="UP001634393">
    <property type="component" value="Unassembled WGS sequence"/>
</dbReference>
<keyword evidence="5" id="KW-0732">Signal</keyword>
<dbReference type="InterPro" id="IPR033132">
    <property type="entry name" value="GH_1_N_CS"/>
</dbReference>
<dbReference type="EMBL" id="JBJXBP010000004">
    <property type="protein sequence ID" value="KAL3832904.1"/>
    <property type="molecule type" value="Genomic_DNA"/>
</dbReference>
<evidence type="ECO:0008006" key="8">
    <source>
        <dbReference type="Google" id="ProtNLM"/>
    </source>
</evidence>
<dbReference type="PROSITE" id="PS00653">
    <property type="entry name" value="GLYCOSYL_HYDROL_F1_2"/>
    <property type="match status" value="1"/>
</dbReference>
<dbReference type="GO" id="GO:0004553">
    <property type="term" value="F:hydrolase activity, hydrolyzing O-glycosyl compounds"/>
    <property type="evidence" value="ECO:0007669"/>
    <property type="project" value="UniProtKB-ARBA"/>
</dbReference>
<dbReference type="SUPFAM" id="SSF51445">
    <property type="entry name" value="(Trans)glycosidases"/>
    <property type="match status" value="1"/>
</dbReference>
<dbReference type="PRINTS" id="PR00131">
    <property type="entry name" value="GLHYDRLASE1"/>
</dbReference>
<protein>
    <recommendedName>
        <fullName evidence="8">Beta-glucosidase</fullName>
    </recommendedName>
</protein>
<keyword evidence="7" id="KW-1185">Reference proteome</keyword>
<dbReference type="PANTHER" id="PTHR10353">
    <property type="entry name" value="GLYCOSYL HYDROLASE"/>
    <property type="match status" value="1"/>
</dbReference>
<keyword evidence="2" id="KW-0378">Hydrolase</keyword>
<feature type="chain" id="PRO_5044858673" description="Beta-glucosidase" evidence="5">
    <location>
        <begin position="33"/>
        <end position="514"/>
    </location>
</feature>
<evidence type="ECO:0000256" key="3">
    <source>
        <dbReference type="ARBA" id="ARBA00023295"/>
    </source>
</evidence>
<keyword evidence="3" id="KW-0326">Glycosidase</keyword>
<accession>A0ABD3T7J2</accession>
<dbReference type="Gene3D" id="3.20.20.80">
    <property type="entry name" value="Glycosidases"/>
    <property type="match status" value="1"/>
</dbReference>
<evidence type="ECO:0000256" key="2">
    <source>
        <dbReference type="ARBA" id="ARBA00022801"/>
    </source>
</evidence>
<dbReference type="InterPro" id="IPR001360">
    <property type="entry name" value="Glyco_hydro_1"/>
</dbReference>
<dbReference type="Pfam" id="PF00232">
    <property type="entry name" value="Glyco_hydro_1"/>
    <property type="match status" value="1"/>
</dbReference>
<evidence type="ECO:0000313" key="6">
    <source>
        <dbReference type="EMBL" id="KAL3832904.1"/>
    </source>
</evidence>
<gene>
    <name evidence="6" type="ORF">ACJIZ3_007640</name>
</gene>